<dbReference type="InParanoid" id="A0A084QLZ1"/>
<sequence>MTSPWFLSLTLGQVLYAMVYLAGLVNGLYIGAGNDSLAIGSTQQSRIIRMGRPNTTVAFADGPTASVPSAIKCSPCADERLVIVNESSTFAGILRKRFPNLASSLRPINIVNATPYRWRKGFQHTYQTLHWEWPDYIEPGQTACVIPDPKHTELFVVFWYIKWKDSAAEVAYHLEGTTKPMSFMIQYKSGKKHPVWVQFLEDLSTRYNRKGYQFNLQAHPEMGGTGFVIAGKEGDFISNDGPLAWMQREIKTIGHLTLRELVMPRSHSSGMHKRVRGWKVIKLRIRPPQVRGIYEQMADGGVRVLDVRPVCRQGNSFHAGHGHPIEGAAAMAVHEGSRTIKPWRGMYGDTLQKMVDDINRFNEKHPGELVILDVHPIYALTTDEWSWYLPMISHHRDMLYNLVLKQLNHRLSVPEDEDLTNWPLERFIGNKTSAVLVRFHEIFMSKDAFWPGSKEGFITNKQFPVSHRTSDSPAVHKVVADQLEYLHRMKPNREAPLFSSDWFLKPPGPYESIVVRGTDLWRALYDEMWNNVNDEVFPNWISMNNIHGNEGKAIMMAMNHCLGARRCGSLGGKVKGVVKVEGTVNGTDPKSNNGTGSQV</sequence>
<dbReference type="Gene3D" id="3.20.20.190">
    <property type="entry name" value="Phosphatidylinositol (PI) phosphodiesterase"/>
    <property type="match status" value="1"/>
</dbReference>
<dbReference type="OMA" id="DYAHKGF"/>
<dbReference type="HOGENOM" id="CLU_031469_0_0_1"/>
<dbReference type="InterPro" id="IPR017946">
    <property type="entry name" value="PLC-like_Pdiesterase_TIM-brl"/>
</dbReference>
<reference evidence="1 2" key="1">
    <citation type="journal article" date="2014" name="BMC Genomics">
        <title>Comparative genome sequencing reveals chemotype-specific gene clusters in the toxigenic black mold Stachybotrys.</title>
        <authorList>
            <person name="Semeiks J."/>
            <person name="Borek D."/>
            <person name="Otwinowski Z."/>
            <person name="Grishin N.V."/>
        </authorList>
    </citation>
    <scope>NUCLEOTIDE SEQUENCE [LARGE SCALE GENOMIC DNA]</scope>
    <source>
        <strain evidence="1 2">IBT 40285</strain>
    </source>
</reference>
<dbReference type="SUPFAM" id="SSF51695">
    <property type="entry name" value="PLC-like phosphodiesterases"/>
    <property type="match status" value="1"/>
</dbReference>
<keyword evidence="2" id="KW-1185">Reference proteome</keyword>
<gene>
    <name evidence="1" type="ORF">S40285_10148</name>
</gene>
<dbReference type="AlphaFoldDB" id="A0A084QLZ1"/>
<evidence type="ECO:0000313" key="1">
    <source>
        <dbReference type="EMBL" id="KFA64976.1"/>
    </source>
</evidence>
<protein>
    <submittedName>
        <fullName evidence="1">Uncharacterized protein</fullName>
    </submittedName>
</protein>
<accession>A0A084QLZ1</accession>
<dbReference type="OrthoDB" id="1046782at2759"/>
<proteinExistence type="predicted"/>
<evidence type="ECO:0000313" key="2">
    <source>
        <dbReference type="Proteomes" id="UP000028524"/>
    </source>
</evidence>
<dbReference type="GO" id="GO:0008081">
    <property type="term" value="F:phosphoric diester hydrolase activity"/>
    <property type="evidence" value="ECO:0007669"/>
    <property type="project" value="InterPro"/>
</dbReference>
<dbReference type="EMBL" id="KL660638">
    <property type="protein sequence ID" value="KFA64976.1"/>
    <property type="molecule type" value="Genomic_DNA"/>
</dbReference>
<dbReference type="Proteomes" id="UP000028524">
    <property type="component" value="Unassembled WGS sequence"/>
</dbReference>
<organism evidence="1 2">
    <name type="scientific">Stachybotrys chlorohalonatus (strain IBT 40285)</name>
    <dbReference type="NCBI Taxonomy" id="1283841"/>
    <lineage>
        <taxon>Eukaryota</taxon>
        <taxon>Fungi</taxon>
        <taxon>Dikarya</taxon>
        <taxon>Ascomycota</taxon>
        <taxon>Pezizomycotina</taxon>
        <taxon>Sordariomycetes</taxon>
        <taxon>Hypocreomycetidae</taxon>
        <taxon>Hypocreales</taxon>
        <taxon>Stachybotryaceae</taxon>
        <taxon>Stachybotrys</taxon>
    </lineage>
</organism>
<name>A0A084QLZ1_STAC4</name>
<dbReference type="GO" id="GO:0006629">
    <property type="term" value="P:lipid metabolic process"/>
    <property type="evidence" value="ECO:0007669"/>
    <property type="project" value="InterPro"/>
</dbReference>